<organism evidence="2 3">
    <name type="scientific">Micromonospora chaiyaphumensis</name>
    <dbReference type="NCBI Taxonomy" id="307119"/>
    <lineage>
        <taxon>Bacteria</taxon>
        <taxon>Bacillati</taxon>
        <taxon>Actinomycetota</taxon>
        <taxon>Actinomycetes</taxon>
        <taxon>Micromonosporales</taxon>
        <taxon>Micromonosporaceae</taxon>
        <taxon>Micromonospora</taxon>
    </lineage>
</organism>
<name>A0A1C4WT12_9ACTN</name>
<protein>
    <submittedName>
        <fullName evidence="2">Uncharacterized protein</fullName>
    </submittedName>
</protein>
<keyword evidence="1" id="KW-0812">Transmembrane</keyword>
<sequence length="77" mass="8260">MFHVIWGQLRGRAGGSVALLVGVLVATTGLVVRTGAATTSRLAVTGTVERHTRAASRRRSSRPLLRRLPTARLLAEE</sequence>
<evidence type="ECO:0000256" key="1">
    <source>
        <dbReference type="SAM" id="Phobius"/>
    </source>
</evidence>
<reference evidence="3" key="1">
    <citation type="submission" date="2016-06" db="EMBL/GenBank/DDBJ databases">
        <authorList>
            <person name="Varghese N."/>
            <person name="Submissions Spin"/>
        </authorList>
    </citation>
    <scope>NUCLEOTIDE SEQUENCE [LARGE SCALE GENOMIC DNA]</scope>
    <source>
        <strain evidence="3">DSM 45246</strain>
    </source>
</reference>
<evidence type="ECO:0000313" key="3">
    <source>
        <dbReference type="Proteomes" id="UP000199629"/>
    </source>
</evidence>
<dbReference type="AlphaFoldDB" id="A0A1C4WT12"/>
<dbReference type="Proteomes" id="UP000199629">
    <property type="component" value="Unassembled WGS sequence"/>
</dbReference>
<keyword evidence="3" id="KW-1185">Reference proteome</keyword>
<dbReference type="EMBL" id="FMCS01000004">
    <property type="protein sequence ID" value="SCE99330.1"/>
    <property type="molecule type" value="Genomic_DNA"/>
</dbReference>
<feature type="transmembrane region" description="Helical" evidence="1">
    <location>
        <begin position="12"/>
        <end position="32"/>
    </location>
</feature>
<keyword evidence="1" id="KW-1133">Transmembrane helix</keyword>
<gene>
    <name evidence="2" type="ORF">GA0070214_104318</name>
</gene>
<proteinExistence type="predicted"/>
<keyword evidence="1" id="KW-0472">Membrane</keyword>
<evidence type="ECO:0000313" key="2">
    <source>
        <dbReference type="EMBL" id="SCE99330.1"/>
    </source>
</evidence>
<accession>A0A1C4WT12</accession>
<dbReference type="RefSeq" id="WP_091262705.1">
    <property type="nucleotide sequence ID" value="NZ_FMCS01000004.1"/>
</dbReference>